<keyword evidence="4" id="KW-1133">Transmembrane helix</keyword>
<dbReference type="InterPro" id="IPR000983">
    <property type="entry name" value="Bac_GSPG_pilin"/>
</dbReference>
<evidence type="ECO:0000256" key="1">
    <source>
        <dbReference type="ARBA" id="ARBA00004167"/>
    </source>
</evidence>
<dbReference type="PROSITE" id="PS00409">
    <property type="entry name" value="PROKAR_NTER_METHYL"/>
    <property type="match status" value="1"/>
</dbReference>
<dbReference type="EMBL" id="SUVG01000006">
    <property type="protein sequence ID" value="MBE6421567.1"/>
    <property type="molecule type" value="Genomic_DNA"/>
</dbReference>
<keyword evidence="2" id="KW-0488">Methylation</keyword>
<evidence type="ECO:0000256" key="5">
    <source>
        <dbReference type="ARBA" id="ARBA00023136"/>
    </source>
</evidence>
<evidence type="ECO:0000313" key="6">
    <source>
        <dbReference type="EMBL" id="MBE6421567.1"/>
    </source>
</evidence>
<evidence type="ECO:0000313" key="7">
    <source>
        <dbReference type="Proteomes" id="UP000725649"/>
    </source>
</evidence>
<dbReference type="NCBIfam" id="TIGR02532">
    <property type="entry name" value="IV_pilin_GFxxxE"/>
    <property type="match status" value="1"/>
</dbReference>
<dbReference type="InterPro" id="IPR012902">
    <property type="entry name" value="N_methyl_site"/>
</dbReference>
<dbReference type="PANTHER" id="PTHR30093:SF44">
    <property type="entry name" value="TYPE II SECRETION SYSTEM CORE PROTEIN G"/>
    <property type="match status" value="1"/>
</dbReference>
<dbReference type="SUPFAM" id="SSF54523">
    <property type="entry name" value="Pili subunits"/>
    <property type="match status" value="1"/>
</dbReference>
<dbReference type="PRINTS" id="PR00813">
    <property type="entry name" value="BCTERIALGSPG"/>
</dbReference>
<dbReference type="Gene3D" id="3.30.700.10">
    <property type="entry name" value="Glycoprotein, Type 4 Pilin"/>
    <property type="match status" value="1"/>
</dbReference>
<sequence>MNKGFTLIELLVVVLIIGILSAVALPQYTTAVEKSRSAEALTLMSSIAGAAERYRLQKDEWPTANAFAKLDVEIPKRKSDSKFGGTNFIMTFTSNGNVLTVQAERDMTKGKYYLRTVVTDTTDGSFNYVRSCTYSEAVGQKYCEAITNGKVTNF</sequence>
<dbReference type="GO" id="GO:0016020">
    <property type="term" value="C:membrane"/>
    <property type="evidence" value="ECO:0007669"/>
    <property type="project" value="UniProtKB-SubCell"/>
</dbReference>
<dbReference type="Proteomes" id="UP000725649">
    <property type="component" value="Unassembled WGS sequence"/>
</dbReference>
<gene>
    <name evidence="6" type="ORF">E7027_05515</name>
</gene>
<evidence type="ECO:0000256" key="3">
    <source>
        <dbReference type="ARBA" id="ARBA00022692"/>
    </source>
</evidence>
<proteinExistence type="predicted"/>
<accession>A0A928DPI1</accession>
<reference evidence="6" key="1">
    <citation type="submission" date="2019-04" db="EMBL/GenBank/DDBJ databases">
        <title>Evolution of Biomass-Degrading Anaerobic Consortia Revealed by Metagenomics.</title>
        <authorList>
            <person name="Peng X."/>
        </authorList>
    </citation>
    <scope>NUCLEOTIDE SEQUENCE</scope>
    <source>
        <strain evidence="6">SIG66</strain>
    </source>
</reference>
<dbReference type="InterPro" id="IPR045584">
    <property type="entry name" value="Pilin-like"/>
</dbReference>
<organism evidence="6 7">
    <name type="scientific">Candidatus Avelusimicrobium gallicola</name>
    <dbReference type="NCBI Taxonomy" id="2562704"/>
    <lineage>
        <taxon>Bacteria</taxon>
        <taxon>Pseudomonadati</taxon>
        <taxon>Elusimicrobiota</taxon>
        <taxon>Elusimicrobia</taxon>
        <taxon>Elusimicrobiales</taxon>
        <taxon>Elusimicrobiaceae</taxon>
        <taxon>Candidatus Avelusimicrobium</taxon>
    </lineage>
</organism>
<comment type="caution">
    <text evidence="6">The sequence shown here is derived from an EMBL/GenBank/DDBJ whole genome shotgun (WGS) entry which is preliminary data.</text>
</comment>
<dbReference type="GO" id="GO:0015628">
    <property type="term" value="P:protein secretion by the type II secretion system"/>
    <property type="evidence" value="ECO:0007669"/>
    <property type="project" value="InterPro"/>
</dbReference>
<protein>
    <submittedName>
        <fullName evidence="6">Prepilin-type N-terminal cleavage/methylation domain-containing protein</fullName>
    </submittedName>
</protein>
<comment type="subcellular location">
    <subcellularLocation>
        <location evidence="1">Membrane</location>
        <topology evidence="1">Single-pass membrane protein</topology>
    </subcellularLocation>
</comment>
<name>A0A928DPI1_9BACT</name>
<dbReference type="PANTHER" id="PTHR30093">
    <property type="entry name" value="GENERAL SECRETION PATHWAY PROTEIN G"/>
    <property type="match status" value="1"/>
</dbReference>
<keyword evidence="5" id="KW-0472">Membrane</keyword>
<keyword evidence="3" id="KW-0812">Transmembrane</keyword>
<dbReference type="Pfam" id="PF07963">
    <property type="entry name" value="N_methyl"/>
    <property type="match status" value="1"/>
</dbReference>
<evidence type="ECO:0000256" key="4">
    <source>
        <dbReference type="ARBA" id="ARBA00022989"/>
    </source>
</evidence>
<evidence type="ECO:0000256" key="2">
    <source>
        <dbReference type="ARBA" id="ARBA00022481"/>
    </source>
</evidence>
<dbReference type="AlphaFoldDB" id="A0A928DPI1"/>
<dbReference type="GO" id="GO:0015627">
    <property type="term" value="C:type II protein secretion system complex"/>
    <property type="evidence" value="ECO:0007669"/>
    <property type="project" value="InterPro"/>
</dbReference>